<dbReference type="Proteomes" id="UP000198440">
    <property type="component" value="Unassembled WGS sequence"/>
</dbReference>
<reference evidence="1 2" key="1">
    <citation type="submission" date="2017-06" db="EMBL/GenBank/DDBJ databases">
        <authorList>
            <person name="Kim H.J."/>
            <person name="Triplett B.A."/>
        </authorList>
    </citation>
    <scope>NUCLEOTIDE SEQUENCE [LARGE SCALE GENOMIC DNA]</scope>
    <source>
        <strain evidence="1 2">DSM 11445</strain>
    </source>
</reference>
<organism evidence="1 2">
    <name type="scientific">Antarctobacter heliothermus</name>
    <dbReference type="NCBI Taxonomy" id="74033"/>
    <lineage>
        <taxon>Bacteria</taxon>
        <taxon>Pseudomonadati</taxon>
        <taxon>Pseudomonadota</taxon>
        <taxon>Alphaproteobacteria</taxon>
        <taxon>Rhodobacterales</taxon>
        <taxon>Roseobacteraceae</taxon>
        <taxon>Antarctobacter</taxon>
    </lineage>
</organism>
<dbReference type="AlphaFoldDB" id="A0A239GEQ0"/>
<protein>
    <submittedName>
        <fullName evidence="1">Uncharacterized protein</fullName>
    </submittedName>
</protein>
<dbReference type="OrthoDB" id="6992731at2"/>
<name>A0A239GEQ0_9RHOB</name>
<dbReference type="RefSeq" id="WP_089278477.1">
    <property type="nucleotide sequence ID" value="NZ_FZON01000026.1"/>
</dbReference>
<dbReference type="EMBL" id="FZON01000026">
    <property type="protein sequence ID" value="SNS67677.1"/>
    <property type="molecule type" value="Genomic_DNA"/>
</dbReference>
<proteinExistence type="predicted"/>
<sequence length="250" mass="27507">MITSGDIQGHWHRAWLKSPSFNDCETNVHWMQCGSLYADIRIPPNRPDVRGASALADLPDAALMALLRAEGFAGVVALRDDVCTWHREINWHGRPEAEDSGLLELNGSDQMMETGVYGDYAELWNRRADHPASAMHLMAGSAHAFIVSIGQRFVFGVGQPDAENSRNTIAALEAGQRTWALQEQLRHVFAFGRWDGAYGLAELCTNPLLEGQPVLSCTGDGALIWHAVDFLGQCREVSLTQPAQERIDAA</sequence>
<evidence type="ECO:0000313" key="1">
    <source>
        <dbReference type="EMBL" id="SNS67677.1"/>
    </source>
</evidence>
<evidence type="ECO:0000313" key="2">
    <source>
        <dbReference type="Proteomes" id="UP000198440"/>
    </source>
</evidence>
<gene>
    <name evidence="1" type="ORF">SAMN04488078_102614</name>
</gene>
<accession>A0A239GEQ0</accession>